<dbReference type="AlphaFoldDB" id="A0A6F8VAZ0"/>
<dbReference type="Pfam" id="PF00717">
    <property type="entry name" value="Peptidase_S24"/>
    <property type="match status" value="1"/>
</dbReference>
<dbReference type="GO" id="GO:0003677">
    <property type="term" value="F:DNA binding"/>
    <property type="evidence" value="ECO:0007669"/>
    <property type="project" value="InterPro"/>
</dbReference>
<dbReference type="Gene3D" id="2.10.109.10">
    <property type="entry name" value="Umud Fragment, subunit A"/>
    <property type="match status" value="1"/>
</dbReference>
<dbReference type="InterPro" id="IPR036390">
    <property type="entry name" value="WH_DNA-bd_sf"/>
</dbReference>
<evidence type="ECO:0000259" key="8">
    <source>
        <dbReference type="Pfam" id="PF00717"/>
    </source>
</evidence>
<dbReference type="GO" id="GO:0006355">
    <property type="term" value="P:regulation of DNA-templated transcription"/>
    <property type="evidence" value="ECO:0007669"/>
    <property type="project" value="InterPro"/>
</dbReference>
<keyword evidence="10" id="KW-1185">Reference proteome</keyword>
<dbReference type="KEGG" id="slac:SKTS_08050"/>
<dbReference type="Proteomes" id="UP000502260">
    <property type="component" value="Chromosome"/>
</dbReference>
<proteinExistence type="inferred from homology"/>
<evidence type="ECO:0000313" key="9">
    <source>
        <dbReference type="EMBL" id="BCB25919.1"/>
    </source>
</evidence>
<comment type="similarity">
    <text evidence="1 7">Belongs to the peptidase S24 family.</text>
</comment>
<evidence type="ECO:0000256" key="7">
    <source>
        <dbReference type="RuleBase" id="RU003991"/>
    </source>
</evidence>
<dbReference type="InterPro" id="IPR036388">
    <property type="entry name" value="WH-like_DNA-bd_sf"/>
</dbReference>
<dbReference type="GO" id="GO:0009432">
    <property type="term" value="P:SOS response"/>
    <property type="evidence" value="ECO:0007669"/>
    <property type="project" value="UniProtKB-KW"/>
</dbReference>
<keyword evidence="6" id="KW-0742">SOS response</keyword>
<evidence type="ECO:0000256" key="1">
    <source>
        <dbReference type="ARBA" id="ARBA00007484"/>
    </source>
</evidence>
<keyword evidence="3 7" id="KW-0378">Hydrolase</keyword>
<keyword evidence="2" id="KW-0227">DNA damage</keyword>
<dbReference type="EMBL" id="AP022853">
    <property type="protein sequence ID" value="BCB25919.1"/>
    <property type="molecule type" value="Genomic_DNA"/>
</dbReference>
<keyword evidence="5" id="KW-0234">DNA repair</keyword>
<dbReference type="InterPro" id="IPR006197">
    <property type="entry name" value="Peptidase_S24_LexA"/>
</dbReference>
<evidence type="ECO:0000256" key="4">
    <source>
        <dbReference type="ARBA" id="ARBA00022813"/>
    </source>
</evidence>
<sequence length="196" mass="21776">MPTPNRDNEHLAKLRDYYADARRIPSQQRIAALIGFSKAAARKFLERLETQGFLARTPDDDAWMPAKRFFERPLADATVPAGMPVLANDVGGDPFFVDDYLVRTPSRTAMIPIKGESMIDAGINDGDIAVVERGTAASAGDFVVAIVDNEFTLKELAIERGQFILRPHNKAFPVIRPQGSLEIYGVMVGLVRRYRN</sequence>
<name>A0A6F8VAZ0_9PROT</name>
<evidence type="ECO:0000313" key="10">
    <source>
        <dbReference type="Proteomes" id="UP000502260"/>
    </source>
</evidence>
<evidence type="ECO:0000256" key="3">
    <source>
        <dbReference type="ARBA" id="ARBA00022801"/>
    </source>
</evidence>
<dbReference type="SUPFAM" id="SSF46785">
    <property type="entry name" value="Winged helix' DNA-binding domain"/>
    <property type="match status" value="1"/>
</dbReference>
<dbReference type="InterPro" id="IPR039418">
    <property type="entry name" value="LexA-like"/>
</dbReference>
<evidence type="ECO:0000256" key="6">
    <source>
        <dbReference type="ARBA" id="ARBA00023236"/>
    </source>
</evidence>
<keyword evidence="4 7" id="KW-0068">Autocatalytic cleavage</keyword>
<reference evidence="10" key="1">
    <citation type="submission" date="2020-03" db="EMBL/GenBank/DDBJ databases">
        <title>Complete genome sequence of sulfur-oxidizing bacterium skT11.</title>
        <authorList>
            <person name="Kanda M."/>
            <person name="Kojima H."/>
            <person name="Fukui M."/>
        </authorList>
    </citation>
    <scope>NUCLEOTIDE SEQUENCE [LARGE SCALE GENOMIC DNA]</scope>
    <source>
        <strain evidence="10">skT11</strain>
    </source>
</reference>
<evidence type="ECO:0000256" key="5">
    <source>
        <dbReference type="ARBA" id="ARBA00023204"/>
    </source>
</evidence>
<dbReference type="InterPro" id="IPR050077">
    <property type="entry name" value="LexA_repressor"/>
</dbReference>
<accession>A0A6F8VAZ0</accession>
<dbReference type="PRINTS" id="PR00726">
    <property type="entry name" value="LEXASERPTASE"/>
</dbReference>
<dbReference type="PANTHER" id="PTHR33516">
    <property type="entry name" value="LEXA REPRESSOR"/>
    <property type="match status" value="1"/>
</dbReference>
<protein>
    <submittedName>
        <fullName evidence="9">LexA repressor</fullName>
    </submittedName>
</protein>
<organism evidence="9 10">
    <name type="scientific">Sulfurimicrobium lacus</name>
    <dbReference type="NCBI Taxonomy" id="2715678"/>
    <lineage>
        <taxon>Bacteria</taxon>
        <taxon>Pseudomonadati</taxon>
        <taxon>Pseudomonadota</taxon>
        <taxon>Betaproteobacteria</taxon>
        <taxon>Nitrosomonadales</taxon>
        <taxon>Sulfuricellaceae</taxon>
        <taxon>Sulfurimicrobium</taxon>
    </lineage>
</organism>
<evidence type="ECO:0000256" key="2">
    <source>
        <dbReference type="ARBA" id="ARBA00022763"/>
    </source>
</evidence>
<feature type="domain" description="Peptidase S24/S26A/S26B/S26C" evidence="8">
    <location>
        <begin position="78"/>
        <end position="188"/>
    </location>
</feature>
<dbReference type="PANTHER" id="PTHR33516:SF2">
    <property type="entry name" value="LEXA REPRESSOR-RELATED"/>
    <property type="match status" value="1"/>
</dbReference>
<dbReference type="Gene3D" id="1.10.10.10">
    <property type="entry name" value="Winged helix-like DNA-binding domain superfamily/Winged helix DNA-binding domain"/>
    <property type="match status" value="1"/>
</dbReference>
<dbReference type="RefSeq" id="WP_173060756.1">
    <property type="nucleotide sequence ID" value="NZ_AP022853.1"/>
</dbReference>
<gene>
    <name evidence="9" type="ORF">SKTS_08050</name>
</gene>
<dbReference type="CDD" id="cd06529">
    <property type="entry name" value="S24_LexA-like"/>
    <property type="match status" value="1"/>
</dbReference>
<dbReference type="GO" id="GO:0016787">
    <property type="term" value="F:hydrolase activity"/>
    <property type="evidence" value="ECO:0007669"/>
    <property type="project" value="UniProtKB-KW"/>
</dbReference>
<dbReference type="SUPFAM" id="SSF51306">
    <property type="entry name" value="LexA/Signal peptidase"/>
    <property type="match status" value="1"/>
</dbReference>
<dbReference type="GO" id="GO:0006281">
    <property type="term" value="P:DNA repair"/>
    <property type="evidence" value="ECO:0007669"/>
    <property type="project" value="UniProtKB-KW"/>
</dbReference>
<dbReference type="InterPro" id="IPR015927">
    <property type="entry name" value="Peptidase_S24_S26A/B/C"/>
</dbReference>
<dbReference type="InterPro" id="IPR036286">
    <property type="entry name" value="LexA/Signal_pep-like_sf"/>
</dbReference>